<dbReference type="InterPro" id="IPR009061">
    <property type="entry name" value="DNA-bd_dom_put_sf"/>
</dbReference>
<evidence type="ECO:0000313" key="7">
    <source>
        <dbReference type="EMBL" id="AKP80323.1"/>
    </source>
</evidence>
<keyword evidence="3" id="KW-0238">DNA-binding</keyword>
<evidence type="ECO:0000256" key="4">
    <source>
        <dbReference type="ARBA" id="ARBA00023163"/>
    </source>
</evidence>
<evidence type="ECO:0000256" key="5">
    <source>
        <dbReference type="SAM" id="Coils"/>
    </source>
</evidence>
<dbReference type="InterPro" id="IPR047057">
    <property type="entry name" value="MerR_fam"/>
</dbReference>
<dbReference type="InterPro" id="IPR000551">
    <property type="entry name" value="MerR-type_HTH_dom"/>
</dbReference>
<dbReference type="InterPro" id="IPR025052">
    <property type="entry name" value="DUF3967"/>
</dbReference>
<dbReference type="GO" id="GO:0003677">
    <property type="term" value="F:DNA binding"/>
    <property type="evidence" value="ECO:0007669"/>
    <property type="project" value="UniProtKB-KW"/>
</dbReference>
<dbReference type="PANTHER" id="PTHR30204">
    <property type="entry name" value="REDOX-CYCLING DRUG-SENSING TRANSCRIPTIONAL ACTIVATOR SOXR"/>
    <property type="match status" value="1"/>
</dbReference>
<proteinExistence type="predicted"/>
<evidence type="ECO:0000256" key="3">
    <source>
        <dbReference type="ARBA" id="ARBA00023125"/>
    </source>
</evidence>
<dbReference type="GeneID" id="48015944"/>
<feature type="coiled-coil region" evidence="5">
    <location>
        <begin position="89"/>
        <end position="116"/>
    </location>
</feature>
<keyword evidence="4" id="KW-0804">Transcription</keyword>
<dbReference type="GO" id="GO:0003700">
    <property type="term" value="F:DNA-binding transcription factor activity"/>
    <property type="evidence" value="ECO:0007669"/>
    <property type="project" value="InterPro"/>
</dbReference>
<name>A0A806UC72_PRIMG</name>
<feature type="domain" description="HTH merR-type" evidence="6">
    <location>
        <begin position="18"/>
        <end position="79"/>
    </location>
</feature>
<keyword evidence="2" id="KW-0805">Transcription regulation</keyword>
<dbReference type="SMART" id="SM00422">
    <property type="entry name" value="HTH_MERR"/>
    <property type="match status" value="1"/>
</dbReference>
<dbReference type="SUPFAM" id="SSF46955">
    <property type="entry name" value="Putative DNA-binding domain"/>
    <property type="match status" value="1"/>
</dbReference>
<evidence type="ECO:0000256" key="2">
    <source>
        <dbReference type="ARBA" id="ARBA00023015"/>
    </source>
</evidence>
<dbReference type="Pfam" id="PF13411">
    <property type="entry name" value="MerR_1"/>
    <property type="match status" value="1"/>
</dbReference>
<dbReference type="RefSeq" id="WP_014462093.1">
    <property type="nucleotide sequence ID" value="NZ_CP010587.1"/>
</dbReference>
<organism evidence="7 8">
    <name type="scientific">Priestia megaterium Q3</name>
    <dbReference type="NCBI Taxonomy" id="1452722"/>
    <lineage>
        <taxon>Bacteria</taxon>
        <taxon>Bacillati</taxon>
        <taxon>Bacillota</taxon>
        <taxon>Bacilli</taxon>
        <taxon>Bacillales</taxon>
        <taxon>Bacillaceae</taxon>
        <taxon>Priestia</taxon>
    </lineage>
</organism>
<keyword evidence="7" id="KW-0614">Plasmid</keyword>
<keyword evidence="5" id="KW-0175">Coiled coil</keyword>
<dbReference type="Proteomes" id="UP000036410">
    <property type="component" value="Plasmid p1"/>
</dbReference>
<sequence length="191" mass="22544">MHEKNKDEVVYTLKDTVKLTGLSVDLIRLYEKEFNLQIQRTEGGHRRYNKQNIDLLTEIKKRIQEQNWSYKMINQWLQGEIVPETVEVQSNLEKKVQSLEEKVQELLNRSEKDEQFQLALIQRLDEQGSLIKKLTEKLDHQDKYIENNLEKRDEKLTSAIREISDTKKLIAAAQENLDSKPKGFWSKIFGG</sequence>
<dbReference type="EMBL" id="CP010587">
    <property type="protein sequence ID" value="AKP80323.1"/>
    <property type="molecule type" value="Genomic_DNA"/>
</dbReference>
<evidence type="ECO:0000259" key="6">
    <source>
        <dbReference type="PROSITE" id="PS50937"/>
    </source>
</evidence>
<gene>
    <name evidence="7" type="ORF">AS52_05425</name>
</gene>
<dbReference type="Gene3D" id="1.10.1660.10">
    <property type="match status" value="1"/>
</dbReference>
<geneLocation type="plasmid" evidence="7 8">
    <name>p1</name>
</geneLocation>
<reference evidence="7 8" key="1">
    <citation type="submission" date="2015-01" db="EMBL/GenBank/DDBJ databases">
        <title>Genome sequence of bacillus megaterium Q3.</title>
        <authorList>
            <person name="Wang Y."/>
            <person name="Luo K."/>
            <person name="Bai L."/>
            <person name="Luo F."/>
        </authorList>
    </citation>
    <scope>NUCLEOTIDE SEQUENCE [LARGE SCALE GENOMIC DNA]</scope>
    <source>
        <strain evidence="7 8">Q3</strain>
        <plasmid evidence="7 8">p1</plasmid>
    </source>
</reference>
<dbReference type="Pfam" id="PF13152">
    <property type="entry name" value="DUF3967"/>
    <property type="match status" value="1"/>
</dbReference>
<dbReference type="PANTHER" id="PTHR30204:SF69">
    <property type="entry name" value="MERR-FAMILY TRANSCRIPTIONAL REGULATOR"/>
    <property type="match status" value="1"/>
</dbReference>
<evidence type="ECO:0000313" key="8">
    <source>
        <dbReference type="Proteomes" id="UP000036410"/>
    </source>
</evidence>
<protein>
    <submittedName>
        <fullName evidence="7">Zinc-responsive transcriptional regulator</fullName>
    </submittedName>
</protein>
<keyword evidence="1" id="KW-0678">Repressor</keyword>
<dbReference type="PROSITE" id="PS50937">
    <property type="entry name" value="HTH_MERR_2"/>
    <property type="match status" value="1"/>
</dbReference>
<accession>A0A806UC72</accession>
<evidence type="ECO:0000256" key="1">
    <source>
        <dbReference type="ARBA" id="ARBA00022491"/>
    </source>
</evidence>
<dbReference type="AlphaFoldDB" id="A0A806UC72"/>